<organism evidence="1 2">
    <name type="scientific">Dorea formicigenerans</name>
    <dbReference type="NCBI Taxonomy" id="39486"/>
    <lineage>
        <taxon>Bacteria</taxon>
        <taxon>Bacillati</taxon>
        <taxon>Bacillota</taxon>
        <taxon>Clostridia</taxon>
        <taxon>Lachnospirales</taxon>
        <taxon>Lachnospiraceae</taxon>
        <taxon>Dorea</taxon>
    </lineage>
</organism>
<dbReference type="EMBL" id="QRWH01000016">
    <property type="protein sequence ID" value="RGT07176.1"/>
    <property type="molecule type" value="Genomic_DNA"/>
</dbReference>
<dbReference type="AlphaFoldDB" id="A0A412MAU9"/>
<protein>
    <submittedName>
        <fullName evidence="1">Uncharacterized protein</fullName>
    </submittedName>
</protein>
<proteinExistence type="predicted"/>
<name>A0A412MAU9_9FIRM</name>
<sequence length="61" mass="6790">MNLQKLHLEHVGKIVHAQDVKVAKDAVAAVRAVQEIFLLANLQMHEKGGDNSPLFIKTSMR</sequence>
<dbReference type="Proteomes" id="UP000283630">
    <property type="component" value="Unassembled WGS sequence"/>
</dbReference>
<gene>
    <name evidence="1" type="ORF">DWX53_13220</name>
</gene>
<comment type="caution">
    <text evidence="1">The sequence shown here is derived from an EMBL/GenBank/DDBJ whole genome shotgun (WGS) entry which is preliminary data.</text>
</comment>
<evidence type="ECO:0000313" key="1">
    <source>
        <dbReference type="EMBL" id="RGT07176.1"/>
    </source>
</evidence>
<reference evidence="1 2" key="1">
    <citation type="submission" date="2018-08" db="EMBL/GenBank/DDBJ databases">
        <title>A genome reference for cultivated species of the human gut microbiota.</title>
        <authorList>
            <person name="Zou Y."/>
            <person name="Xue W."/>
            <person name="Luo G."/>
        </authorList>
    </citation>
    <scope>NUCLEOTIDE SEQUENCE [LARGE SCALE GENOMIC DNA]</scope>
    <source>
        <strain evidence="1 2">AF19-4AC</strain>
    </source>
</reference>
<evidence type="ECO:0000313" key="2">
    <source>
        <dbReference type="Proteomes" id="UP000283630"/>
    </source>
</evidence>
<accession>A0A412MAU9</accession>